<comment type="cofactor">
    <cofactor evidence="1 12 14">
        <name>FMN</name>
        <dbReference type="ChEBI" id="CHEBI:58210"/>
    </cofactor>
</comment>
<dbReference type="KEGG" id="dwd:DSCW_45580"/>
<keyword evidence="3" id="KW-0820">tRNA-binding</keyword>
<dbReference type="Proteomes" id="UP000427769">
    <property type="component" value="Chromosome"/>
</dbReference>
<dbReference type="PIRSF" id="PIRSF006621">
    <property type="entry name" value="Dus"/>
    <property type="match status" value="1"/>
</dbReference>
<dbReference type="InterPro" id="IPR024036">
    <property type="entry name" value="tRNA-dHydroUridine_Synthase_C"/>
</dbReference>
<protein>
    <recommendedName>
        <fullName evidence="12">tRNA-dihydrouridine synthase</fullName>
        <ecNumber evidence="12">1.3.1.-</ecNumber>
    </recommendedName>
</protein>
<dbReference type="GO" id="GO:0050660">
    <property type="term" value="F:flavin adenine dinucleotide binding"/>
    <property type="evidence" value="ECO:0007669"/>
    <property type="project" value="InterPro"/>
</dbReference>
<dbReference type="PANTHER" id="PTHR45846:SF1">
    <property type="entry name" value="TRNA-DIHYDROURIDINE(47) SYNTHASE [NAD(P)(+)]-LIKE"/>
    <property type="match status" value="1"/>
</dbReference>
<feature type="binding site" evidence="14">
    <location>
        <position position="139"/>
    </location>
    <ligand>
        <name>FMN</name>
        <dbReference type="ChEBI" id="CHEBI:58210"/>
    </ligand>
</feature>
<evidence type="ECO:0000256" key="4">
    <source>
        <dbReference type="ARBA" id="ARBA00022630"/>
    </source>
</evidence>
<comment type="function">
    <text evidence="2 12">Catalyzes the synthesis of 5,6-dihydrouridine (D), a modified base found in the D-loop of most tRNAs, via the reduction of the C5-C6 double bond in target uridines.</text>
</comment>
<dbReference type="CDD" id="cd02801">
    <property type="entry name" value="DUS_like_FMN"/>
    <property type="match status" value="1"/>
</dbReference>
<dbReference type="InterPro" id="IPR004652">
    <property type="entry name" value="DusB-like"/>
</dbReference>
<feature type="binding site" evidence="14">
    <location>
        <position position="70"/>
    </location>
    <ligand>
        <name>FMN</name>
        <dbReference type="ChEBI" id="CHEBI:58210"/>
    </ligand>
</feature>
<dbReference type="SUPFAM" id="SSF51395">
    <property type="entry name" value="FMN-linked oxidoreductases"/>
    <property type="match status" value="1"/>
</dbReference>
<dbReference type="EC" id="1.3.1.-" evidence="12"/>
<evidence type="ECO:0000313" key="16">
    <source>
        <dbReference type="EMBL" id="BBO77141.1"/>
    </source>
</evidence>
<evidence type="ECO:0000256" key="14">
    <source>
        <dbReference type="PIRSR" id="PIRSR006621-2"/>
    </source>
</evidence>
<dbReference type="PROSITE" id="PS01136">
    <property type="entry name" value="UPF0034"/>
    <property type="match status" value="1"/>
</dbReference>
<dbReference type="GO" id="GO:0000049">
    <property type="term" value="F:tRNA binding"/>
    <property type="evidence" value="ECO:0007669"/>
    <property type="project" value="UniProtKB-KW"/>
</dbReference>
<dbReference type="InterPro" id="IPR001269">
    <property type="entry name" value="DUS_fam"/>
</dbReference>
<evidence type="ECO:0000256" key="1">
    <source>
        <dbReference type="ARBA" id="ARBA00001917"/>
    </source>
</evidence>
<dbReference type="RefSeq" id="WP_155305912.1">
    <property type="nucleotide sequence ID" value="NZ_AP021875.1"/>
</dbReference>
<comment type="similarity">
    <text evidence="12">Belongs to the dus family.</text>
</comment>
<dbReference type="GO" id="GO:0017150">
    <property type="term" value="F:tRNA dihydrouridine synthase activity"/>
    <property type="evidence" value="ECO:0007669"/>
    <property type="project" value="InterPro"/>
</dbReference>
<feature type="domain" description="DUS-like FMN-binding" evidence="15">
    <location>
        <begin position="14"/>
        <end position="310"/>
    </location>
</feature>
<keyword evidence="14" id="KW-0547">Nucleotide-binding</keyword>
<organism evidence="16 17">
    <name type="scientific">Desulfosarcina widdelii</name>
    <dbReference type="NCBI Taxonomy" id="947919"/>
    <lineage>
        <taxon>Bacteria</taxon>
        <taxon>Pseudomonadati</taxon>
        <taxon>Thermodesulfobacteriota</taxon>
        <taxon>Desulfobacteria</taxon>
        <taxon>Desulfobacterales</taxon>
        <taxon>Desulfosarcinaceae</taxon>
        <taxon>Desulfosarcina</taxon>
    </lineage>
</organism>
<accession>A0A5K7ZBN3</accession>
<gene>
    <name evidence="16" type="primary">dusB</name>
    <name evidence="16" type="ORF">DSCW_45580</name>
</gene>
<keyword evidence="5 12" id="KW-0288">FMN</keyword>
<dbReference type="AlphaFoldDB" id="A0A5K7ZBN3"/>
<keyword evidence="9 12" id="KW-0560">Oxidoreductase</keyword>
<evidence type="ECO:0000256" key="13">
    <source>
        <dbReference type="PIRSR" id="PIRSR006621-1"/>
    </source>
</evidence>
<comment type="catalytic activity">
    <reaction evidence="10">
        <text>a 5,6-dihydrouridine in tRNA + NADP(+) = a uridine in tRNA + NADPH + H(+)</text>
        <dbReference type="Rhea" id="RHEA:23624"/>
        <dbReference type="Rhea" id="RHEA-COMP:13339"/>
        <dbReference type="Rhea" id="RHEA-COMP:13887"/>
        <dbReference type="ChEBI" id="CHEBI:15378"/>
        <dbReference type="ChEBI" id="CHEBI:57783"/>
        <dbReference type="ChEBI" id="CHEBI:58349"/>
        <dbReference type="ChEBI" id="CHEBI:65315"/>
        <dbReference type="ChEBI" id="CHEBI:74443"/>
    </reaction>
</comment>
<evidence type="ECO:0000256" key="3">
    <source>
        <dbReference type="ARBA" id="ARBA00022555"/>
    </source>
</evidence>
<sequence length="323" mass="34513">MKIGTVETDNFTVLAPLAGITNLPLRLMAKRAGCGLVCSEMISSHGLVYKSGKTEQLLESAPAEKPLSVQIFGSKPSIMADAARIVQDSGADILDINFGCSVKKILKSNSGSALMKEPQLTRRILDAVRQAIDIPLTIKIRSGWDPSGQQALEIAGLAEDCGVDAVTVHPRTATQGFRGQADWSIIAAVKKALAIPVIGNGDVTEPADALRMLAETGCNGVMVGRAAIGNPMIFEQILAAAQGCPAEAPTDGQRIGMMLDYLRDSVRYLGEDRACRMMRSRLCWFVKGMRNAGLFRSSIRFIASEQEAMDLIGQYAESIGAGL</sequence>
<keyword evidence="17" id="KW-1185">Reference proteome</keyword>
<feature type="binding site" evidence="14">
    <location>
        <position position="169"/>
    </location>
    <ligand>
        <name>FMN</name>
        <dbReference type="ChEBI" id="CHEBI:58210"/>
    </ligand>
</feature>
<evidence type="ECO:0000256" key="2">
    <source>
        <dbReference type="ARBA" id="ARBA00002790"/>
    </source>
</evidence>
<keyword evidence="8" id="KW-0694">RNA-binding</keyword>
<feature type="active site" description="Proton donor" evidence="13">
    <location>
        <position position="100"/>
    </location>
</feature>
<evidence type="ECO:0000256" key="10">
    <source>
        <dbReference type="ARBA" id="ARBA00048205"/>
    </source>
</evidence>
<evidence type="ECO:0000256" key="7">
    <source>
        <dbReference type="ARBA" id="ARBA00022857"/>
    </source>
</evidence>
<dbReference type="NCBIfam" id="TIGR00737">
    <property type="entry name" value="nifR3_yhdG"/>
    <property type="match status" value="1"/>
</dbReference>
<reference evidence="16 17" key="1">
    <citation type="submission" date="2019-11" db="EMBL/GenBank/DDBJ databases">
        <title>Comparative genomics of hydrocarbon-degrading Desulfosarcina strains.</title>
        <authorList>
            <person name="Watanabe M."/>
            <person name="Kojima H."/>
            <person name="Fukui M."/>
        </authorList>
    </citation>
    <scope>NUCLEOTIDE SEQUENCE [LARGE SCALE GENOMIC DNA]</scope>
    <source>
        <strain evidence="16 17">PP31</strain>
    </source>
</reference>
<dbReference type="Gene3D" id="3.20.20.70">
    <property type="entry name" value="Aldolase class I"/>
    <property type="match status" value="1"/>
</dbReference>
<keyword evidence="4 12" id="KW-0285">Flavoprotein</keyword>
<dbReference type="InterPro" id="IPR018517">
    <property type="entry name" value="tRNA_hU_synthase_CS"/>
</dbReference>
<proteinExistence type="inferred from homology"/>
<evidence type="ECO:0000256" key="8">
    <source>
        <dbReference type="ARBA" id="ARBA00022884"/>
    </source>
</evidence>
<dbReference type="InterPro" id="IPR035587">
    <property type="entry name" value="DUS-like_FMN-bd"/>
</dbReference>
<evidence type="ECO:0000256" key="9">
    <source>
        <dbReference type="ARBA" id="ARBA00023002"/>
    </source>
</evidence>
<dbReference type="EMBL" id="AP021875">
    <property type="protein sequence ID" value="BBO77141.1"/>
    <property type="molecule type" value="Genomic_DNA"/>
</dbReference>
<keyword evidence="7" id="KW-0521">NADP</keyword>
<dbReference type="Pfam" id="PF01207">
    <property type="entry name" value="Dus"/>
    <property type="match status" value="1"/>
</dbReference>
<evidence type="ECO:0000259" key="15">
    <source>
        <dbReference type="Pfam" id="PF01207"/>
    </source>
</evidence>
<feature type="binding site" evidence="14">
    <location>
        <begin position="224"/>
        <end position="225"/>
    </location>
    <ligand>
        <name>FMN</name>
        <dbReference type="ChEBI" id="CHEBI:58210"/>
    </ligand>
</feature>
<dbReference type="InterPro" id="IPR013785">
    <property type="entry name" value="Aldolase_TIM"/>
</dbReference>
<evidence type="ECO:0000256" key="12">
    <source>
        <dbReference type="PIRNR" id="PIRNR006621"/>
    </source>
</evidence>
<dbReference type="PANTHER" id="PTHR45846">
    <property type="entry name" value="TRNA-DIHYDROURIDINE(47) SYNTHASE [NAD(P)(+)]-LIKE"/>
    <property type="match status" value="1"/>
</dbReference>
<evidence type="ECO:0000256" key="5">
    <source>
        <dbReference type="ARBA" id="ARBA00022643"/>
    </source>
</evidence>
<keyword evidence="6 12" id="KW-0819">tRNA processing</keyword>
<comment type="catalytic activity">
    <reaction evidence="11">
        <text>a 5,6-dihydrouridine in tRNA + NAD(+) = a uridine in tRNA + NADH + H(+)</text>
        <dbReference type="Rhea" id="RHEA:54452"/>
        <dbReference type="Rhea" id="RHEA-COMP:13339"/>
        <dbReference type="Rhea" id="RHEA-COMP:13887"/>
        <dbReference type="ChEBI" id="CHEBI:15378"/>
        <dbReference type="ChEBI" id="CHEBI:57540"/>
        <dbReference type="ChEBI" id="CHEBI:57945"/>
        <dbReference type="ChEBI" id="CHEBI:65315"/>
        <dbReference type="ChEBI" id="CHEBI:74443"/>
    </reaction>
</comment>
<evidence type="ECO:0000313" key="17">
    <source>
        <dbReference type="Proteomes" id="UP000427769"/>
    </source>
</evidence>
<evidence type="ECO:0000256" key="6">
    <source>
        <dbReference type="ARBA" id="ARBA00022694"/>
    </source>
</evidence>
<dbReference type="Gene3D" id="1.10.1200.80">
    <property type="entry name" value="Putative flavin oxidoreducatase, domain 2"/>
    <property type="match status" value="1"/>
</dbReference>
<name>A0A5K7ZBN3_9BACT</name>
<dbReference type="OrthoDB" id="9764501at2"/>
<evidence type="ECO:0000256" key="11">
    <source>
        <dbReference type="ARBA" id="ARBA00048802"/>
    </source>
</evidence>